<dbReference type="InterPro" id="IPR050855">
    <property type="entry name" value="NDM-1-like"/>
</dbReference>
<evidence type="ECO:0000313" key="3">
    <source>
        <dbReference type="Proteomes" id="UP000800035"/>
    </source>
</evidence>
<dbReference type="SUPFAM" id="SSF56281">
    <property type="entry name" value="Metallo-hydrolase/oxidoreductase"/>
    <property type="match status" value="1"/>
</dbReference>
<sequence length="334" mass="36775">ACGMHRVKQRFLIQGPSLHLSSRYVPNMKRTIRAAGNATATIRTLEPQPGIFAYYDGRTGERFASEDPNWLDDGAFTLGVATYSIVSGTEALLFDAAITPEHAKFMLDHVKSLGVTKVTTVYSHFHNDHIAGATELQRSNATVTSTLIGQTKTNTTLIRNTEALARDFPPITAVLPTQTYDKNLTVQVGNRTVELHNFNVHTPDGTILFLPQDGVLFAGDTLEDTATFIADASSLDTHQKELNRMATLPIKKILPAHGSPDRIAAGGYERTFIDATLRYIQAVNEPVAQPAAWNKTLREVVAKDVAEGNLIYFGEYEDVHRSNVQSVQEVRRQG</sequence>
<proteinExistence type="predicted"/>
<dbReference type="AlphaFoldDB" id="A0A6A5TNN3"/>
<dbReference type="OrthoDB" id="536211at2759"/>
<feature type="domain" description="Metallo-beta-lactamase" evidence="1">
    <location>
        <begin position="79"/>
        <end position="257"/>
    </location>
</feature>
<dbReference type="SMART" id="SM00849">
    <property type="entry name" value="Lactamase_B"/>
    <property type="match status" value="1"/>
</dbReference>
<evidence type="ECO:0000313" key="2">
    <source>
        <dbReference type="EMBL" id="KAF1954315.1"/>
    </source>
</evidence>
<organism evidence="2 3">
    <name type="scientific">Byssothecium circinans</name>
    <dbReference type="NCBI Taxonomy" id="147558"/>
    <lineage>
        <taxon>Eukaryota</taxon>
        <taxon>Fungi</taxon>
        <taxon>Dikarya</taxon>
        <taxon>Ascomycota</taxon>
        <taxon>Pezizomycotina</taxon>
        <taxon>Dothideomycetes</taxon>
        <taxon>Pleosporomycetidae</taxon>
        <taxon>Pleosporales</taxon>
        <taxon>Massarineae</taxon>
        <taxon>Massarinaceae</taxon>
        <taxon>Byssothecium</taxon>
    </lineage>
</organism>
<dbReference type="PANTHER" id="PTHR42951:SF4">
    <property type="entry name" value="ACYL-COENZYME A THIOESTERASE MBLAC2"/>
    <property type="match status" value="1"/>
</dbReference>
<feature type="non-terminal residue" evidence="2">
    <location>
        <position position="334"/>
    </location>
</feature>
<keyword evidence="2" id="KW-0378">Hydrolase</keyword>
<dbReference type="PANTHER" id="PTHR42951">
    <property type="entry name" value="METALLO-BETA-LACTAMASE DOMAIN-CONTAINING"/>
    <property type="match status" value="1"/>
</dbReference>
<gene>
    <name evidence="2" type="ORF">CC80DRAFT_394285</name>
</gene>
<dbReference type="Gene3D" id="3.60.15.10">
    <property type="entry name" value="Ribonuclease Z/Hydroxyacylglutathione hydrolase-like"/>
    <property type="match status" value="1"/>
</dbReference>
<reference evidence="2" key="1">
    <citation type="journal article" date="2020" name="Stud. Mycol.">
        <title>101 Dothideomycetes genomes: a test case for predicting lifestyles and emergence of pathogens.</title>
        <authorList>
            <person name="Haridas S."/>
            <person name="Albert R."/>
            <person name="Binder M."/>
            <person name="Bloem J."/>
            <person name="Labutti K."/>
            <person name="Salamov A."/>
            <person name="Andreopoulos B."/>
            <person name="Baker S."/>
            <person name="Barry K."/>
            <person name="Bills G."/>
            <person name="Bluhm B."/>
            <person name="Cannon C."/>
            <person name="Castanera R."/>
            <person name="Culley D."/>
            <person name="Daum C."/>
            <person name="Ezra D."/>
            <person name="Gonzalez J."/>
            <person name="Henrissat B."/>
            <person name="Kuo A."/>
            <person name="Liang C."/>
            <person name="Lipzen A."/>
            <person name="Lutzoni F."/>
            <person name="Magnuson J."/>
            <person name="Mondo S."/>
            <person name="Nolan M."/>
            <person name="Ohm R."/>
            <person name="Pangilinan J."/>
            <person name="Park H.-J."/>
            <person name="Ramirez L."/>
            <person name="Alfaro M."/>
            <person name="Sun H."/>
            <person name="Tritt A."/>
            <person name="Yoshinaga Y."/>
            <person name="Zwiers L.-H."/>
            <person name="Turgeon B."/>
            <person name="Goodwin S."/>
            <person name="Spatafora J."/>
            <person name="Crous P."/>
            <person name="Grigoriev I."/>
        </authorList>
    </citation>
    <scope>NUCLEOTIDE SEQUENCE</scope>
    <source>
        <strain evidence="2">CBS 675.92</strain>
    </source>
</reference>
<dbReference type="InterPro" id="IPR001279">
    <property type="entry name" value="Metallo-B-lactamas"/>
</dbReference>
<accession>A0A6A5TNN3</accession>
<dbReference type="EMBL" id="ML976999">
    <property type="protein sequence ID" value="KAF1954315.1"/>
    <property type="molecule type" value="Genomic_DNA"/>
</dbReference>
<dbReference type="GO" id="GO:0016787">
    <property type="term" value="F:hydrolase activity"/>
    <property type="evidence" value="ECO:0007669"/>
    <property type="project" value="UniProtKB-KW"/>
</dbReference>
<feature type="non-terminal residue" evidence="2">
    <location>
        <position position="1"/>
    </location>
</feature>
<dbReference type="Pfam" id="PF00753">
    <property type="entry name" value="Lactamase_B"/>
    <property type="match status" value="1"/>
</dbReference>
<dbReference type="InterPro" id="IPR036866">
    <property type="entry name" value="RibonucZ/Hydroxyglut_hydro"/>
</dbReference>
<protein>
    <submittedName>
        <fullName evidence="2">Metallo-hydrolase/oxidoreductase</fullName>
    </submittedName>
</protein>
<dbReference type="Proteomes" id="UP000800035">
    <property type="component" value="Unassembled WGS sequence"/>
</dbReference>
<keyword evidence="3" id="KW-1185">Reference proteome</keyword>
<name>A0A6A5TNN3_9PLEO</name>
<evidence type="ECO:0000259" key="1">
    <source>
        <dbReference type="SMART" id="SM00849"/>
    </source>
</evidence>